<feature type="region of interest" description="Disordered" evidence="1">
    <location>
        <begin position="144"/>
        <end position="184"/>
    </location>
</feature>
<organism evidence="4 5">
    <name type="scientific">Eptatretus burgeri</name>
    <name type="common">Inshore hagfish</name>
    <dbReference type="NCBI Taxonomy" id="7764"/>
    <lineage>
        <taxon>Eukaryota</taxon>
        <taxon>Metazoa</taxon>
        <taxon>Chordata</taxon>
        <taxon>Craniata</taxon>
        <taxon>Vertebrata</taxon>
        <taxon>Cyclostomata</taxon>
        <taxon>Myxini</taxon>
        <taxon>Myxiniformes</taxon>
        <taxon>Myxinidae</taxon>
        <taxon>Eptatretinae</taxon>
        <taxon>Eptatretus</taxon>
    </lineage>
</organism>
<proteinExistence type="predicted"/>
<dbReference type="GO" id="GO:0005525">
    <property type="term" value="F:GTP binding"/>
    <property type="evidence" value="ECO:0007669"/>
    <property type="project" value="InterPro"/>
</dbReference>
<keyword evidence="5" id="KW-1185">Reference proteome</keyword>
<dbReference type="AlphaFoldDB" id="A0A8C4Q396"/>
<evidence type="ECO:0000259" key="3">
    <source>
        <dbReference type="Pfam" id="PF21516"/>
    </source>
</evidence>
<dbReference type="Proteomes" id="UP000694388">
    <property type="component" value="Unplaced"/>
</dbReference>
<dbReference type="Gene3D" id="3.40.50.300">
    <property type="entry name" value="P-loop containing nucleotide triphosphate hydrolases"/>
    <property type="match status" value="1"/>
</dbReference>
<feature type="domain" description="G" evidence="2">
    <location>
        <begin position="359"/>
        <end position="409"/>
    </location>
</feature>
<dbReference type="CDD" id="cd01855">
    <property type="entry name" value="YqeH"/>
    <property type="match status" value="1"/>
</dbReference>
<reference evidence="4" key="1">
    <citation type="submission" date="2025-08" db="UniProtKB">
        <authorList>
            <consortium name="Ensembl"/>
        </authorList>
    </citation>
    <scope>IDENTIFICATION</scope>
</reference>
<dbReference type="GeneTree" id="ENSGT00390000001695"/>
<dbReference type="Ensembl" id="ENSEBUT00000009884.1">
    <property type="protein sequence ID" value="ENSEBUP00000009361.1"/>
    <property type="gene ID" value="ENSEBUG00000006034.1"/>
</dbReference>
<dbReference type="SUPFAM" id="SSF52540">
    <property type="entry name" value="P-loop containing nucleoside triphosphate hydrolases"/>
    <property type="match status" value="1"/>
</dbReference>
<dbReference type="Pfam" id="PF01926">
    <property type="entry name" value="MMR_HSR1"/>
    <property type="match status" value="1"/>
</dbReference>
<accession>A0A8C4Q396</accession>
<dbReference type="PANTHER" id="PTHR46406">
    <property type="entry name" value="NITRIC OXIDE-ASSOCIATED PROTEIN 1"/>
    <property type="match status" value="1"/>
</dbReference>
<evidence type="ECO:0000256" key="1">
    <source>
        <dbReference type="SAM" id="MobiDB-lite"/>
    </source>
</evidence>
<feature type="region of interest" description="Disordered" evidence="1">
    <location>
        <begin position="35"/>
        <end position="60"/>
    </location>
</feature>
<dbReference type="Pfam" id="PF21516">
    <property type="entry name" value="YqeH-like_C"/>
    <property type="match status" value="1"/>
</dbReference>
<dbReference type="OMA" id="LGCTNVG"/>
<dbReference type="InterPro" id="IPR048422">
    <property type="entry name" value="NOA1/YqeH-like_C"/>
</dbReference>
<name>A0A8C4Q396_EPTBU</name>
<dbReference type="InterPro" id="IPR052807">
    <property type="entry name" value="Mito_transl_resp_regulator"/>
</dbReference>
<feature type="domain" description="NOA1/YqeH-like C-terminal" evidence="3">
    <location>
        <begin position="594"/>
        <end position="694"/>
    </location>
</feature>
<evidence type="ECO:0000313" key="4">
    <source>
        <dbReference type="Ensembl" id="ENSEBUP00000009361.1"/>
    </source>
</evidence>
<feature type="compositionally biased region" description="Basic and acidic residues" evidence="1">
    <location>
        <begin position="152"/>
        <end position="171"/>
    </location>
</feature>
<reference evidence="4" key="2">
    <citation type="submission" date="2025-09" db="UniProtKB">
        <authorList>
            <consortium name="Ensembl"/>
        </authorList>
    </citation>
    <scope>IDENTIFICATION</scope>
</reference>
<protein>
    <submittedName>
        <fullName evidence="4">Nitric oxide associated 1</fullName>
    </submittedName>
</protein>
<evidence type="ECO:0000259" key="2">
    <source>
        <dbReference type="Pfam" id="PF01926"/>
    </source>
</evidence>
<evidence type="ECO:0000313" key="5">
    <source>
        <dbReference type="Proteomes" id="UP000694388"/>
    </source>
</evidence>
<dbReference type="PANTHER" id="PTHR46406:SF1">
    <property type="entry name" value="NITRIC OXIDE-ASSOCIATED PROTEIN 1"/>
    <property type="match status" value="1"/>
</dbReference>
<dbReference type="InterPro" id="IPR027417">
    <property type="entry name" value="P-loop_NTPase"/>
</dbReference>
<sequence>MLIRTLSPFCALRQSLCSKRTAVLSPSYFCHSVSSGTSGSSPGWRALSEGRPWEGAAGSASKGKSFTLELEEGSEEKFVFPTQVKNEAKDMAAHVARITDEYLKLNEKVNKTKVRQPYVTKTEFLHKMMDLRLRLVEPLLKSEAEGESVTRSNERLEREGSRLRQERKRETVALGIPNPQEPPSSTPCSGCGAFLQCFDPFKSGYLASSKFMALKVQGRLDGSICRRCNLLIHHKIALDAKISPEEFQKIMKQVRSKPALVLCMLDLFDLANTFVPDLLNMIGHNKTFFILGNKIDLIPADSKNYLKRIKDELLSMTSKVGINPSNNVKGVFLISAKTGYGIEDFISKLQSAWKHKGDVYLIGTTNVGKSTLFNTLLESDYCKSKAPDIIQRATTSTWPGTTLNLLKFPIINPLPYRVFQRLRRLRQEHENGVDNLDPNEKQRLRRMMSEGYLVGRIGRTFLSPRQRMKRKGVITWNMNKSAMTMDDINEEGHEEQNNVCKEEESDKDSWMNTLENAPEKFTHNELKDAHWLYDTPGIVKPDCVLNLLTEEEVQLVLPTRAIIPRTFILSPGSTLFLAGLGRIDYLEGSDSIWFTVVASNALPVHITTMEKADDMYKKHLGGPLLKLPMGNSERLARFPALVGTDLELTGVGIKEAISDVKLSSIGWVAVTARLGNVVRLRAYVPSGTSCILRSPPLLPFIVTVRGPRIRRSPSYFPKKLPAVLENLKAEDLINRRRKAPM</sequence>
<dbReference type="InterPro" id="IPR006073">
    <property type="entry name" value="GTP-bd"/>
</dbReference>